<comment type="caution">
    <text evidence="2">The sequence shown here is derived from an EMBL/GenBank/DDBJ whole genome shotgun (WGS) entry which is preliminary data.</text>
</comment>
<keyword evidence="3" id="KW-1185">Reference proteome</keyword>
<organism evidence="2 3">
    <name type="scientific">Membranihabitans marinus</name>
    <dbReference type="NCBI Taxonomy" id="1227546"/>
    <lineage>
        <taxon>Bacteria</taxon>
        <taxon>Pseudomonadati</taxon>
        <taxon>Bacteroidota</taxon>
        <taxon>Saprospiria</taxon>
        <taxon>Saprospirales</taxon>
        <taxon>Saprospiraceae</taxon>
        <taxon>Membranihabitans</taxon>
    </lineage>
</organism>
<dbReference type="EMBL" id="JAHVHU010000006">
    <property type="protein sequence ID" value="MBY5957704.1"/>
    <property type="molecule type" value="Genomic_DNA"/>
</dbReference>
<accession>A0A953LCF0</accession>
<protein>
    <submittedName>
        <fullName evidence="2">Uncharacterized protein</fullName>
    </submittedName>
</protein>
<proteinExistence type="predicted"/>
<feature type="chain" id="PRO_5037222956" evidence="1">
    <location>
        <begin position="22"/>
        <end position="170"/>
    </location>
</feature>
<sequence length="170" mass="19877">MNSQRYIATFIFSLLFCAVIAQTVENEPRTASELPKVFLIGEYESFYSSLYEEYPGILLHQTENDMDKAFEKWLMVLHAMEVHSEKIDYDIKGLKVWLQIFFEESGEIDHILFFKKPLSKNIDDQELIAFFRSFIKDYVLPIEATENFNHSGSASFPTYGHAPLEARREE</sequence>
<name>A0A953LCF0_9BACT</name>
<evidence type="ECO:0000313" key="3">
    <source>
        <dbReference type="Proteomes" id="UP000753961"/>
    </source>
</evidence>
<dbReference type="AlphaFoldDB" id="A0A953LCF0"/>
<evidence type="ECO:0000313" key="2">
    <source>
        <dbReference type="EMBL" id="MBY5957704.1"/>
    </source>
</evidence>
<dbReference type="Proteomes" id="UP000753961">
    <property type="component" value="Unassembled WGS sequence"/>
</dbReference>
<gene>
    <name evidence="2" type="ORF">KUV50_06160</name>
</gene>
<dbReference type="RefSeq" id="WP_222579228.1">
    <property type="nucleotide sequence ID" value="NZ_JAHVHU010000006.1"/>
</dbReference>
<feature type="signal peptide" evidence="1">
    <location>
        <begin position="1"/>
        <end position="21"/>
    </location>
</feature>
<keyword evidence="1" id="KW-0732">Signal</keyword>
<evidence type="ECO:0000256" key="1">
    <source>
        <dbReference type="SAM" id="SignalP"/>
    </source>
</evidence>
<reference evidence="2" key="1">
    <citation type="submission" date="2021-06" db="EMBL/GenBank/DDBJ databases">
        <title>44 bacteria genomes isolated from Dapeng, Shenzhen.</title>
        <authorList>
            <person name="Zheng W."/>
            <person name="Yu S."/>
            <person name="Huang Y."/>
        </authorList>
    </citation>
    <scope>NUCLEOTIDE SEQUENCE</scope>
    <source>
        <strain evidence="2">DP5N28-2</strain>
    </source>
</reference>